<feature type="compositionally biased region" description="Basic and acidic residues" evidence="1">
    <location>
        <begin position="42"/>
        <end position="59"/>
    </location>
</feature>
<organism evidence="2 3">
    <name type="scientific">Smittium megazygosporum</name>
    <dbReference type="NCBI Taxonomy" id="133381"/>
    <lineage>
        <taxon>Eukaryota</taxon>
        <taxon>Fungi</taxon>
        <taxon>Fungi incertae sedis</taxon>
        <taxon>Zoopagomycota</taxon>
        <taxon>Kickxellomycotina</taxon>
        <taxon>Harpellomycetes</taxon>
        <taxon>Harpellales</taxon>
        <taxon>Legeriomycetaceae</taxon>
        <taxon>Smittium</taxon>
    </lineage>
</organism>
<keyword evidence="3" id="KW-1185">Reference proteome</keyword>
<feature type="region of interest" description="Disordered" evidence="1">
    <location>
        <begin position="1"/>
        <end position="23"/>
    </location>
</feature>
<dbReference type="AlphaFoldDB" id="A0A2T9Z7F8"/>
<evidence type="ECO:0000256" key="1">
    <source>
        <dbReference type="SAM" id="MobiDB-lite"/>
    </source>
</evidence>
<gene>
    <name evidence="2" type="ORF">BB560_005093</name>
</gene>
<evidence type="ECO:0000313" key="3">
    <source>
        <dbReference type="Proteomes" id="UP000245609"/>
    </source>
</evidence>
<sequence>MEQLAQYKKSKNPGQGSTKRANEEMLFSKLKMFSNKLKGIKRSIDDKSDSELSDSRNEKQAPLIERCKLHKLVNCKSCRKERLAESAASNRDEESLNRKEKKTRLNTGSLGSLGSLGLSGNREKGTSDQDRDEIYKNEKNKRGKYEESYRAANKKSSWMTHKLTFSESIGAKQDNKAVEQQYSEYLVIDPREQSKKFSSKRRSRK</sequence>
<evidence type="ECO:0000313" key="2">
    <source>
        <dbReference type="EMBL" id="PVV00520.1"/>
    </source>
</evidence>
<comment type="caution">
    <text evidence="2">The sequence shown here is derived from an EMBL/GenBank/DDBJ whole genome shotgun (WGS) entry which is preliminary data.</text>
</comment>
<proteinExistence type="predicted"/>
<feature type="compositionally biased region" description="Low complexity" evidence="1">
    <location>
        <begin position="108"/>
        <end position="120"/>
    </location>
</feature>
<protein>
    <submittedName>
        <fullName evidence="2">Uncharacterized protein</fullName>
    </submittedName>
</protein>
<feature type="region of interest" description="Disordered" evidence="1">
    <location>
        <begin position="80"/>
        <end position="153"/>
    </location>
</feature>
<dbReference type="Proteomes" id="UP000245609">
    <property type="component" value="Unassembled WGS sequence"/>
</dbReference>
<feature type="region of interest" description="Disordered" evidence="1">
    <location>
        <begin position="184"/>
        <end position="205"/>
    </location>
</feature>
<feature type="compositionally biased region" description="Basic and acidic residues" evidence="1">
    <location>
        <begin position="80"/>
        <end position="98"/>
    </location>
</feature>
<reference evidence="2 3" key="1">
    <citation type="journal article" date="2018" name="MBio">
        <title>Comparative Genomics Reveals the Core Gene Toolbox for the Fungus-Insect Symbiosis.</title>
        <authorList>
            <person name="Wang Y."/>
            <person name="Stata M."/>
            <person name="Wang W."/>
            <person name="Stajich J.E."/>
            <person name="White M.M."/>
            <person name="Moncalvo J.M."/>
        </authorList>
    </citation>
    <scope>NUCLEOTIDE SEQUENCE [LARGE SCALE GENOMIC DNA]</scope>
    <source>
        <strain evidence="2 3">SC-DP-2</strain>
    </source>
</reference>
<accession>A0A2T9Z7F8</accession>
<name>A0A2T9Z7F8_9FUNG</name>
<dbReference type="EMBL" id="MBFS01001921">
    <property type="protein sequence ID" value="PVV00520.1"/>
    <property type="molecule type" value="Genomic_DNA"/>
</dbReference>
<feature type="region of interest" description="Disordered" evidence="1">
    <location>
        <begin position="41"/>
        <end position="63"/>
    </location>
</feature>
<feature type="compositionally biased region" description="Basic and acidic residues" evidence="1">
    <location>
        <begin position="121"/>
        <end position="149"/>
    </location>
</feature>